<protein>
    <submittedName>
        <fullName evidence="2">Gluconate 2-dehydrogenase subunit 3 family protein</fullName>
        <ecNumber evidence="2">1.-.-.-</ecNumber>
    </submittedName>
</protein>
<reference evidence="3" key="1">
    <citation type="journal article" date="2019" name="Int. J. Syst. Evol. Microbiol.">
        <title>The Global Catalogue of Microorganisms (GCM) 10K type strain sequencing project: providing services to taxonomists for standard genome sequencing and annotation.</title>
        <authorList>
            <consortium name="The Broad Institute Genomics Platform"/>
            <consortium name="The Broad Institute Genome Sequencing Center for Infectious Disease"/>
            <person name="Wu L."/>
            <person name="Ma J."/>
        </authorList>
    </citation>
    <scope>NUCLEOTIDE SEQUENCE [LARGE SCALE GENOMIC DNA]</scope>
    <source>
        <strain evidence="3">KCTC 33575</strain>
    </source>
</reference>
<keyword evidence="2" id="KW-0560">Oxidoreductase</keyword>
<gene>
    <name evidence="2" type="ORF">ACFSX4_06245</name>
</gene>
<dbReference type="RefSeq" id="WP_377772642.1">
    <property type="nucleotide sequence ID" value="NZ_JBHUOQ010000001.1"/>
</dbReference>
<sequence length="261" mass="28848">MAEKGSNEKQFSRRDFLKTTGVATGGIIGGSLLGGLVGFRMDGGSEPAAENTNTEEQGQEEASHEEDPGWMFFTKQHDFDTIAAAMERIFPEDDLGPGAIGLGAPYFLDMQLAGDYGSNTKEYMQGPFHEGLPTQGYQARMTRAQYFTLGIERLNAIANEDYDDDFANIETDQQDTIIESFMNGEADMGVSAVGGTSAHFFGLLKQATIEGCYCDPMYRGNRNMEGWRMKKFPGHQHAYVNEIQNDEFQEIEPLPLYGGSH</sequence>
<evidence type="ECO:0000313" key="3">
    <source>
        <dbReference type="Proteomes" id="UP001597519"/>
    </source>
</evidence>
<organism evidence="2 3">
    <name type="scientific">Corticicoccus populi</name>
    <dbReference type="NCBI Taxonomy" id="1812821"/>
    <lineage>
        <taxon>Bacteria</taxon>
        <taxon>Bacillati</taxon>
        <taxon>Bacillota</taxon>
        <taxon>Bacilli</taxon>
        <taxon>Bacillales</taxon>
        <taxon>Staphylococcaceae</taxon>
        <taxon>Corticicoccus</taxon>
    </lineage>
</organism>
<accession>A0ABW5WXK8</accession>
<evidence type="ECO:0000313" key="2">
    <source>
        <dbReference type="EMBL" id="MFD2830066.1"/>
    </source>
</evidence>
<keyword evidence="3" id="KW-1185">Reference proteome</keyword>
<dbReference type="Pfam" id="PF13618">
    <property type="entry name" value="Gluconate_2-dh3"/>
    <property type="match status" value="1"/>
</dbReference>
<dbReference type="InterPro" id="IPR006311">
    <property type="entry name" value="TAT_signal"/>
</dbReference>
<dbReference type="EC" id="1.-.-.-" evidence="2"/>
<evidence type="ECO:0000256" key="1">
    <source>
        <dbReference type="SAM" id="MobiDB-lite"/>
    </source>
</evidence>
<proteinExistence type="predicted"/>
<dbReference type="PROSITE" id="PS51318">
    <property type="entry name" value="TAT"/>
    <property type="match status" value="1"/>
</dbReference>
<dbReference type="GO" id="GO:0016491">
    <property type="term" value="F:oxidoreductase activity"/>
    <property type="evidence" value="ECO:0007669"/>
    <property type="project" value="UniProtKB-KW"/>
</dbReference>
<dbReference type="EMBL" id="JBHUOQ010000001">
    <property type="protein sequence ID" value="MFD2830066.1"/>
    <property type="molecule type" value="Genomic_DNA"/>
</dbReference>
<dbReference type="Proteomes" id="UP001597519">
    <property type="component" value="Unassembled WGS sequence"/>
</dbReference>
<name>A0ABW5WXK8_9STAP</name>
<feature type="region of interest" description="Disordered" evidence="1">
    <location>
        <begin position="41"/>
        <end position="68"/>
    </location>
</feature>
<dbReference type="NCBIfam" id="TIGR01409">
    <property type="entry name" value="TAT_signal_seq"/>
    <property type="match status" value="1"/>
</dbReference>
<comment type="caution">
    <text evidence="2">The sequence shown here is derived from an EMBL/GenBank/DDBJ whole genome shotgun (WGS) entry which is preliminary data.</text>
</comment>
<dbReference type="InterPro" id="IPR019546">
    <property type="entry name" value="TAT_signal_bac_arc"/>
</dbReference>
<dbReference type="InterPro" id="IPR027056">
    <property type="entry name" value="Gluconate_2DH_su3"/>
</dbReference>